<name>A0AAN7QS72_9MYRT</name>
<comment type="caution">
    <text evidence="2">The sequence shown here is derived from an EMBL/GenBank/DDBJ whole genome shotgun (WGS) entry which is preliminary data.</text>
</comment>
<proteinExistence type="predicted"/>
<evidence type="ECO:0000256" key="1">
    <source>
        <dbReference type="SAM" id="MobiDB-lite"/>
    </source>
</evidence>
<keyword evidence="3" id="KW-1185">Reference proteome</keyword>
<dbReference type="AlphaFoldDB" id="A0AAN7QS72"/>
<organism evidence="2 3">
    <name type="scientific">Trapa incisa</name>
    <dbReference type="NCBI Taxonomy" id="236973"/>
    <lineage>
        <taxon>Eukaryota</taxon>
        <taxon>Viridiplantae</taxon>
        <taxon>Streptophyta</taxon>
        <taxon>Embryophyta</taxon>
        <taxon>Tracheophyta</taxon>
        <taxon>Spermatophyta</taxon>
        <taxon>Magnoliopsida</taxon>
        <taxon>eudicotyledons</taxon>
        <taxon>Gunneridae</taxon>
        <taxon>Pentapetalae</taxon>
        <taxon>rosids</taxon>
        <taxon>malvids</taxon>
        <taxon>Myrtales</taxon>
        <taxon>Lythraceae</taxon>
        <taxon>Trapa</taxon>
    </lineage>
</organism>
<evidence type="ECO:0000313" key="2">
    <source>
        <dbReference type="EMBL" id="KAK4773600.1"/>
    </source>
</evidence>
<reference evidence="2 3" key="1">
    <citation type="journal article" date="2023" name="Hortic Res">
        <title>Pangenome of water caltrop reveals structural variations and asymmetric subgenome divergence after allopolyploidization.</title>
        <authorList>
            <person name="Zhang X."/>
            <person name="Chen Y."/>
            <person name="Wang L."/>
            <person name="Yuan Y."/>
            <person name="Fang M."/>
            <person name="Shi L."/>
            <person name="Lu R."/>
            <person name="Comes H.P."/>
            <person name="Ma Y."/>
            <person name="Chen Y."/>
            <person name="Huang G."/>
            <person name="Zhou Y."/>
            <person name="Zheng Z."/>
            <person name="Qiu Y."/>
        </authorList>
    </citation>
    <scope>NUCLEOTIDE SEQUENCE [LARGE SCALE GENOMIC DNA]</scope>
    <source>
        <tissue evidence="2">Roots</tissue>
    </source>
</reference>
<sequence length="161" mass="17417">MIRQDIIRTPAVNRRQSFLSTQPMAAPDTAVAPVMRGRTRFSEEAGRSAAECTLICCCCPCTVMSIIVLAIYKVPAGLCKKASRRKRQRAVAKMRAGTVGTPGGRVVGTNNSDGTEVDYTTDSVADLLKKGDVDGGGGDFDREMRDRFHGGGFWRSPSRES</sequence>
<gene>
    <name evidence="2" type="ORF">SAY87_028619</name>
</gene>
<dbReference type="Proteomes" id="UP001345219">
    <property type="component" value="Chromosome 22"/>
</dbReference>
<evidence type="ECO:0000313" key="3">
    <source>
        <dbReference type="Proteomes" id="UP001345219"/>
    </source>
</evidence>
<feature type="region of interest" description="Disordered" evidence="1">
    <location>
        <begin position="135"/>
        <end position="161"/>
    </location>
</feature>
<dbReference type="PANTHER" id="PTHR33264">
    <property type="entry name" value="EXPRESSED PROTEIN"/>
    <property type="match status" value="1"/>
</dbReference>
<dbReference type="PANTHER" id="PTHR33264:SF8">
    <property type="entry name" value="EXPRESSED PROTEIN"/>
    <property type="match status" value="1"/>
</dbReference>
<feature type="compositionally biased region" description="Basic and acidic residues" evidence="1">
    <location>
        <begin position="135"/>
        <end position="149"/>
    </location>
</feature>
<protein>
    <submittedName>
        <fullName evidence="2">Uncharacterized protein</fullName>
    </submittedName>
</protein>
<dbReference type="EMBL" id="JAXIOK010000004">
    <property type="protein sequence ID" value="KAK4773600.1"/>
    <property type="molecule type" value="Genomic_DNA"/>
</dbReference>
<accession>A0AAN7QS72</accession>